<dbReference type="AlphaFoldDB" id="A0AAU7JBQ4"/>
<accession>A0AAU7JBQ4</accession>
<name>A0AAU7JBQ4_9HYPH</name>
<sequence>MSQNHPGPDGGANKRLHPRQRTILPGRVMFDHGRNSIECVIRNLSAGGARLQISPAVMVPSRFELVDGKSGQRRMVRQVWRAGDLMGVAFETAPEAPPRPTPADDETLRQENAALKSRVQQLSEG</sequence>
<organism evidence="3">
    <name type="scientific">Alsobacter sp. KACC 23698</name>
    <dbReference type="NCBI Taxonomy" id="3149229"/>
    <lineage>
        <taxon>Bacteria</taxon>
        <taxon>Pseudomonadati</taxon>
        <taxon>Pseudomonadota</taxon>
        <taxon>Alphaproteobacteria</taxon>
        <taxon>Hyphomicrobiales</taxon>
        <taxon>Alsobacteraceae</taxon>
        <taxon>Alsobacter</taxon>
    </lineage>
</organism>
<dbReference type="InterPro" id="IPR009875">
    <property type="entry name" value="PilZ_domain"/>
</dbReference>
<feature type="region of interest" description="Disordered" evidence="1">
    <location>
        <begin position="91"/>
        <end position="125"/>
    </location>
</feature>
<gene>
    <name evidence="3" type="ORF">ABEG18_18130</name>
</gene>
<dbReference type="EMBL" id="CP157484">
    <property type="protein sequence ID" value="XBO37630.1"/>
    <property type="molecule type" value="Genomic_DNA"/>
</dbReference>
<reference evidence="3" key="1">
    <citation type="submission" date="2024-05" db="EMBL/GenBank/DDBJ databases">
        <authorList>
            <person name="Kim S."/>
            <person name="Heo J."/>
            <person name="Choi H."/>
            <person name="Choi Y."/>
            <person name="Kwon S.-W."/>
            <person name="Kim Y."/>
        </authorList>
    </citation>
    <scope>NUCLEOTIDE SEQUENCE</scope>
    <source>
        <strain evidence="3">KACC 23698</strain>
    </source>
</reference>
<proteinExistence type="predicted"/>
<evidence type="ECO:0000256" key="1">
    <source>
        <dbReference type="SAM" id="MobiDB-lite"/>
    </source>
</evidence>
<dbReference type="GO" id="GO:0035438">
    <property type="term" value="F:cyclic-di-GMP binding"/>
    <property type="evidence" value="ECO:0007669"/>
    <property type="project" value="InterPro"/>
</dbReference>
<protein>
    <submittedName>
        <fullName evidence="3">PilZ domain-containing protein</fullName>
    </submittedName>
</protein>
<evidence type="ECO:0000259" key="2">
    <source>
        <dbReference type="Pfam" id="PF07238"/>
    </source>
</evidence>
<feature type="region of interest" description="Disordered" evidence="1">
    <location>
        <begin position="1"/>
        <end position="20"/>
    </location>
</feature>
<dbReference type="SUPFAM" id="SSF141371">
    <property type="entry name" value="PilZ domain-like"/>
    <property type="match status" value="1"/>
</dbReference>
<dbReference type="Pfam" id="PF07238">
    <property type="entry name" value="PilZ"/>
    <property type="match status" value="1"/>
</dbReference>
<evidence type="ECO:0000313" key="3">
    <source>
        <dbReference type="EMBL" id="XBO37630.1"/>
    </source>
</evidence>
<feature type="domain" description="PilZ" evidence="2">
    <location>
        <begin position="14"/>
        <end position="93"/>
    </location>
</feature>
<dbReference type="Gene3D" id="2.40.10.220">
    <property type="entry name" value="predicted glycosyltransferase like domains"/>
    <property type="match status" value="1"/>
</dbReference>